<dbReference type="RefSeq" id="WP_173272413.1">
    <property type="nucleotide sequence ID" value="NZ_JABMKV010000002.1"/>
</dbReference>
<keyword evidence="2" id="KW-1185">Reference proteome</keyword>
<gene>
    <name evidence="1" type="ORF">HQN85_11910</name>
</gene>
<evidence type="ECO:0000313" key="2">
    <source>
        <dbReference type="Proteomes" id="UP000762110"/>
    </source>
</evidence>
<comment type="caution">
    <text evidence="1">The sequence shown here is derived from an EMBL/GenBank/DDBJ whole genome shotgun (WGS) entry which is preliminary data.</text>
</comment>
<dbReference type="EMBL" id="JABMKV010000002">
    <property type="protein sequence ID" value="NQX32436.1"/>
    <property type="molecule type" value="Genomic_DNA"/>
</dbReference>
<reference evidence="1 2" key="1">
    <citation type="submission" date="2020-05" db="EMBL/GenBank/DDBJ databases">
        <title>Description of Pedobacter foliorum sp. nov.</title>
        <authorList>
            <person name="Qi S."/>
            <person name="Carlier A."/>
            <person name="Cnockaert M."/>
            <person name="Vandamme P."/>
        </authorList>
    </citation>
    <scope>NUCLEOTIDE SEQUENCE [LARGE SCALE GENOMIC DNA]</scope>
    <source>
        <strain evidence="1 2">LMG 31300</strain>
    </source>
</reference>
<proteinExistence type="predicted"/>
<sequence>MTKLFIVAILSIYIILNLKSSFNLKDNYQTTQQTVQDTSKYLKDYFVNKKTKFQHRALNTS</sequence>
<evidence type="ECO:0000313" key="1">
    <source>
        <dbReference type="EMBL" id="NQX32436.1"/>
    </source>
</evidence>
<protein>
    <submittedName>
        <fullName evidence="1">Uncharacterized protein</fullName>
    </submittedName>
</protein>
<organism evidence="1 2">
    <name type="scientific">Pedobacter boryungensis</name>
    <dbReference type="NCBI Taxonomy" id="869962"/>
    <lineage>
        <taxon>Bacteria</taxon>
        <taxon>Pseudomonadati</taxon>
        <taxon>Bacteroidota</taxon>
        <taxon>Sphingobacteriia</taxon>
        <taxon>Sphingobacteriales</taxon>
        <taxon>Sphingobacteriaceae</taxon>
        <taxon>Pedobacter</taxon>
    </lineage>
</organism>
<dbReference type="Proteomes" id="UP000762110">
    <property type="component" value="Unassembled WGS sequence"/>
</dbReference>
<name>A0ABX2DGK3_9SPHI</name>
<accession>A0ABX2DGK3</accession>